<organism evidence="2 3">
    <name type="scientific">Amaricoccus solimangrovi</name>
    <dbReference type="NCBI Taxonomy" id="2589815"/>
    <lineage>
        <taxon>Bacteria</taxon>
        <taxon>Pseudomonadati</taxon>
        <taxon>Pseudomonadota</taxon>
        <taxon>Alphaproteobacteria</taxon>
        <taxon>Rhodobacterales</taxon>
        <taxon>Paracoccaceae</taxon>
        <taxon>Amaricoccus</taxon>
    </lineage>
</organism>
<evidence type="ECO:0000259" key="1">
    <source>
        <dbReference type="Pfam" id="PF14082"/>
    </source>
</evidence>
<dbReference type="EMBL" id="VFRP01000003">
    <property type="protein sequence ID" value="TPE52747.1"/>
    <property type="molecule type" value="Genomic_DNA"/>
</dbReference>
<evidence type="ECO:0000313" key="3">
    <source>
        <dbReference type="Proteomes" id="UP000319255"/>
    </source>
</evidence>
<dbReference type="InterPro" id="IPR025359">
    <property type="entry name" value="SduA_C"/>
</dbReference>
<dbReference type="Proteomes" id="UP000319255">
    <property type="component" value="Unassembled WGS sequence"/>
</dbReference>
<dbReference type="OrthoDB" id="784881at2"/>
<dbReference type="RefSeq" id="WP_140453229.1">
    <property type="nucleotide sequence ID" value="NZ_VFRP01000003.1"/>
</dbReference>
<feature type="domain" description="Shedu protein SduA C-terminal" evidence="1">
    <location>
        <begin position="203"/>
        <end position="378"/>
    </location>
</feature>
<accession>A0A501WYT4</accession>
<gene>
    <name evidence="2" type="ORF">FJM51_06130</name>
</gene>
<keyword evidence="3" id="KW-1185">Reference proteome</keyword>
<dbReference type="AlphaFoldDB" id="A0A501WYT4"/>
<name>A0A501WYT4_9RHOB</name>
<proteinExistence type="predicted"/>
<dbReference type="Pfam" id="PF14082">
    <property type="entry name" value="SduA_C"/>
    <property type="match status" value="1"/>
</dbReference>
<evidence type="ECO:0000313" key="2">
    <source>
        <dbReference type="EMBL" id="TPE52747.1"/>
    </source>
</evidence>
<reference evidence="2 3" key="1">
    <citation type="submission" date="2019-06" db="EMBL/GenBank/DDBJ databases">
        <title>A novel bacterium of genus Amaricoccus, isolated from marine sediment.</title>
        <authorList>
            <person name="Huang H."/>
            <person name="Mo K."/>
            <person name="Hu Y."/>
        </authorList>
    </citation>
    <scope>NUCLEOTIDE SEQUENCE [LARGE SCALE GENOMIC DNA]</scope>
    <source>
        <strain evidence="2 3">HB172011</strain>
    </source>
</reference>
<sequence length="397" mass="45515">MDDEYTFFRLRKAARTYISKVFTYGGQATERLRNVRMVMEGSDILHLGEVEGAMCLRLSGDKRKTQVTAVITQDDKAVRRITLQSFQSRKGNWYQGYEQHAFTFRGEEFQRLLEFLQQIAFIDLRNEDRFDIEDISTGTGRKTIIDAADRGIVERVRAMEADAREAFFRALRGSISAEEINILLGRRDALGVFEQKIAAGGWSEKDWQNFFACEPWVFGYGLDYRVMRTFDREMTLSGGGTDNRDKPVVDFLMSFTDYTVLVEIKRPDTPIFRARQSGAGSRAGTRAFSPEFTGAVSQVLEQKAEWLAFAAAGEHFTRDGRRRLEARTRNARTILVVGSRAEFEAAGDPRAAQVLRDTFELFRRETRSIDIVTFDELLERARFITRDNTCSEPPVER</sequence>
<protein>
    <submittedName>
        <fullName evidence="2">DUF4263 domain-containing protein</fullName>
    </submittedName>
</protein>
<comment type="caution">
    <text evidence="2">The sequence shown here is derived from an EMBL/GenBank/DDBJ whole genome shotgun (WGS) entry which is preliminary data.</text>
</comment>